<dbReference type="InterPro" id="IPR025867">
    <property type="entry name" value="MnmE_helical"/>
</dbReference>
<evidence type="ECO:0000256" key="7">
    <source>
        <dbReference type="RuleBase" id="RU003313"/>
    </source>
</evidence>
<comment type="function">
    <text evidence="6">Exhibits a very high intrinsic GTPase hydrolysis rate. Involved in the addition of a carboxymethylaminomethyl (cmnm) group at the wobble position (U34) of certain tRNAs, forming tRNA-cmnm(5)s(2)U34.</text>
</comment>
<evidence type="ECO:0000259" key="8">
    <source>
        <dbReference type="PROSITE" id="PS51709"/>
    </source>
</evidence>
<dbReference type="CDD" id="cd04164">
    <property type="entry name" value="trmE"/>
    <property type="match status" value="1"/>
</dbReference>
<dbReference type="PANTHER" id="PTHR42714:SF2">
    <property type="entry name" value="TRNA MODIFICATION GTPASE GTPBP3, MITOCHONDRIAL"/>
    <property type="match status" value="1"/>
</dbReference>
<comment type="caution">
    <text evidence="9">The sequence shown here is derived from an EMBL/GenBank/DDBJ whole genome shotgun (WGS) entry which is preliminary data.</text>
</comment>
<feature type="binding site" evidence="6">
    <location>
        <begin position="227"/>
        <end position="232"/>
    </location>
    <ligand>
        <name>GTP</name>
        <dbReference type="ChEBI" id="CHEBI:37565"/>
    </ligand>
</feature>
<dbReference type="SUPFAM" id="SSF52540">
    <property type="entry name" value="P-loop containing nucleoside triphosphate hydrolases"/>
    <property type="match status" value="1"/>
</dbReference>
<dbReference type="InterPro" id="IPR027368">
    <property type="entry name" value="MnmE_dom2"/>
</dbReference>
<keyword evidence="4 6" id="KW-0630">Potassium</keyword>
<dbReference type="AlphaFoldDB" id="A0A4R7P6Q8"/>
<dbReference type="GO" id="GO:0003924">
    <property type="term" value="F:GTPase activity"/>
    <property type="evidence" value="ECO:0007669"/>
    <property type="project" value="UniProtKB-UniRule"/>
</dbReference>
<dbReference type="CDD" id="cd14858">
    <property type="entry name" value="TrmE_N"/>
    <property type="match status" value="1"/>
</dbReference>
<comment type="subcellular location">
    <subcellularLocation>
        <location evidence="6">Cytoplasm</location>
    </subcellularLocation>
</comment>
<feature type="binding site" evidence="6">
    <location>
        <position position="121"/>
    </location>
    <ligand>
        <name>(6S)-5-formyl-5,6,7,8-tetrahydrofolate</name>
        <dbReference type="ChEBI" id="CHEBI:57457"/>
    </ligand>
</feature>
<accession>A0A4R7P6Q8</accession>
<keyword evidence="5 6" id="KW-0342">GTP-binding</keyword>
<feature type="binding site" evidence="6">
    <location>
        <position position="227"/>
    </location>
    <ligand>
        <name>K(+)</name>
        <dbReference type="ChEBI" id="CHEBI:29103"/>
    </ligand>
</feature>
<dbReference type="NCBIfam" id="NF003661">
    <property type="entry name" value="PRK05291.1-3"/>
    <property type="match status" value="1"/>
</dbReference>
<keyword evidence="3 6" id="KW-0547">Nucleotide-binding</keyword>
<dbReference type="PROSITE" id="PS51709">
    <property type="entry name" value="G_TRME"/>
    <property type="match status" value="1"/>
</dbReference>
<evidence type="ECO:0000256" key="5">
    <source>
        <dbReference type="ARBA" id="ARBA00023134"/>
    </source>
</evidence>
<reference evidence="9 10" key="1">
    <citation type="submission" date="2019-03" db="EMBL/GenBank/DDBJ databases">
        <title>Genomic Encyclopedia of Type Strains, Phase IV (KMG-IV): sequencing the most valuable type-strain genomes for metagenomic binning, comparative biology and taxonomic classification.</title>
        <authorList>
            <person name="Goeker M."/>
        </authorList>
    </citation>
    <scope>NUCLEOTIDE SEQUENCE [LARGE SCALE GENOMIC DNA]</scope>
    <source>
        <strain evidence="9 10">DSM 26377</strain>
    </source>
</reference>
<feature type="binding site" evidence="6">
    <location>
        <begin position="271"/>
        <end position="274"/>
    </location>
    <ligand>
        <name>GTP</name>
        <dbReference type="ChEBI" id="CHEBI:37565"/>
    </ligand>
</feature>
<dbReference type="InterPro" id="IPR027266">
    <property type="entry name" value="TrmE/GcvT-like"/>
</dbReference>
<keyword evidence="6" id="KW-0460">Magnesium</keyword>
<dbReference type="RefSeq" id="WP_133882258.1">
    <property type="nucleotide sequence ID" value="NZ_MWIN01000002.1"/>
</dbReference>
<dbReference type="InterPro" id="IPR004520">
    <property type="entry name" value="GTPase_MnmE"/>
</dbReference>
<feature type="binding site" evidence="6">
    <location>
        <begin position="246"/>
        <end position="252"/>
    </location>
    <ligand>
        <name>GTP</name>
        <dbReference type="ChEBI" id="CHEBI:37565"/>
    </ligand>
</feature>
<comment type="caution">
    <text evidence="6">Lacks conserved residue(s) required for the propagation of feature annotation.</text>
</comment>
<evidence type="ECO:0000256" key="3">
    <source>
        <dbReference type="ARBA" id="ARBA00022741"/>
    </source>
</evidence>
<comment type="similarity">
    <text evidence="1 6 7">Belongs to the TRAFAC class TrmE-Era-EngA-EngB-Septin-like GTPase superfamily. TrmE GTPase family.</text>
</comment>
<dbReference type="GO" id="GO:0005525">
    <property type="term" value="F:GTP binding"/>
    <property type="evidence" value="ECO:0007669"/>
    <property type="project" value="UniProtKB-UniRule"/>
</dbReference>
<dbReference type="Pfam" id="PF01926">
    <property type="entry name" value="MMR_HSR1"/>
    <property type="match status" value="1"/>
</dbReference>
<keyword evidence="6" id="KW-0378">Hydrolase</keyword>
<feature type="domain" description="TrmE-type G" evidence="8">
    <location>
        <begin position="217"/>
        <end position="374"/>
    </location>
</feature>
<feature type="binding site" evidence="6">
    <location>
        <position position="251"/>
    </location>
    <ligand>
        <name>K(+)</name>
        <dbReference type="ChEBI" id="CHEBI:29103"/>
    </ligand>
</feature>
<keyword evidence="6" id="KW-0963">Cytoplasm</keyword>
<keyword evidence="2 6" id="KW-0819">tRNA processing</keyword>
<comment type="subunit">
    <text evidence="6">Homodimer. Heterotetramer of two MnmE and two MnmG subunits.</text>
</comment>
<proteinExistence type="inferred from homology"/>
<feature type="binding site" evidence="6">
    <location>
        <position position="248"/>
    </location>
    <ligand>
        <name>K(+)</name>
        <dbReference type="ChEBI" id="CHEBI:29103"/>
    </ligand>
</feature>
<dbReference type="InterPro" id="IPR005225">
    <property type="entry name" value="Small_GTP-bd"/>
</dbReference>
<dbReference type="NCBIfam" id="TIGR00450">
    <property type="entry name" value="mnmE_trmE_thdF"/>
    <property type="match status" value="1"/>
</dbReference>
<dbReference type="Gene3D" id="3.40.50.300">
    <property type="entry name" value="P-loop containing nucleotide triphosphate hydrolases"/>
    <property type="match status" value="1"/>
</dbReference>
<keyword evidence="10" id="KW-1185">Reference proteome</keyword>
<sequence>MSDRSVDTIAAIATAPGRGAVGILRLSGPLAFVIAEKMSGALPAPRTAALRFFHDAQGERCDRGLVLCFDAPRSYTGEAVVEMQGHGGPAVLDLLLGAACAHGARIARPGEFSERAFLNGRLDLAQAEAVADLIDASSRAAVLAAHRALDGEFSLRVLTLARRLLDLRVFVEGALDFSDEDIDWLSDAQLGQGLTDAEVELSRLLAQASQGRRLRDGMVVAIAGRPNVGKSTLLNRLARAEVAIVSEIPGTTRDVLREHLVLDDLPLTMVDTAGLRDTQDPVEAEGIRRAWQAFERAELALFVAEDAAGLTEADRALLAQLPSTARQILVFNKCDLSGAASGAFVREGRDALRICAATGEGLDALRAAIRATAGLDEQMEGVFSARARHLDALHQTQRHLQAARMQLGLGTAAELAAEELRLAHDALGTITGRTTTEDLLGAVFSRFCIGK</sequence>
<dbReference type="GO" id="GO:0046872">
    <property type="term" value="F:metal ion binding"/>
    <property type="evidence" value="ECO:0007669"/>
    <property type="project" value="UniProtKB-KW"/>
</dbReference>
<evidence type="ECO:0000256" key="4">
    <source>
        <dbReference type="ARBA" id="ARBA00022958"/>
    </source>
</evidence>
<dbReference type="Pfam" id="PF10396">
    <property type="entry name" value="TrmE_N"/>
    <property type="match status" value="1"/>
</dbReference>
<feature type="binding site" evidence="6">
    <location>
        <position position="451"/>
    </location>
    <ligand>
        <name>(6S)-5-formyl-5,6,7,8-tetrahydrofolate</name>
        <dbReference type="ChEBI" id="CHEBI:57457"/>
    </ligand>
</feature>
<evidence type="ECO:0000313" key="9">
    <source>
        <dbReference type="EMBL" id="TDU28730.1"/>
    </source>
</evidence>
<dbReference type="SUPFAM" id="SSF116878">
    <property type="entry name" value="TrmE connector domain"/>
    <property type="match status" value="1"/>
</dbReference>
<feature type="binding site" evidence="6">
    <location>
        <position position="246"/>
    </location>
    <ligand>
        <name>K(+)</name>
        <dbReference type="ChEBI" id="CHEBI:29103"/>
    </ligand>
</feature>
<evidence type="ECO:0000256" key="6">
    <source>
        <dbReference type="HAMAP-Rule" id="MF_00379"/>
    </source>
</evidence>
<dbReference type="GO" id="GO:0030488">
    <property type="term" value="P:tRNA methylation"/>
    <property type="evidence" value="ECO:0007669"/>
    <property type="project" value="TreeGrafter"/>
</dbReference>
<dbReference type="NCBIfam" id="TIGR00231">
    <property type="entry name" value="small_GTP"/>
    <property type="match status" value="1"/>
</dbReference>
<dbReference type="OrthoDB" id="9805918at2"/>
<evidence type="ECO:0000256" key="2">
    <source>
        <dbReference type="ARBA" id="ARBA00022694"/>
    </source>
</evidence>
<feature type="binding site" evidence="6">
    <location>
        <position position="252"/>
    </location>
    <ligand>
        <name>Mg(2+)</name>
        <dbReference type="ChEBI" id="CHEBI:18420"/>
    </ligand>
</feature>
<dbReference type="InterPro" id="IPR027417">
    <property type="entry name" value="P-loop_NTPase"/>
</dbReference>
<dbReference type="HAMAP" id="MF_00379">
    <property type="entry name" value="GTPase_MnmE"/>
    <property type="match status" value="1"/>
</dbReference>
<dbReference type="EC" id="3.6.-.-" evidence="6"/>
<organism evidence="9 10">
    <name type="scientific">Panacagrimonas perspica</name>
    <dbReference type="NCBI Taxonomy" id="381431"/>
    <lineage>
        <taxon>Bacteria</taxon>
        <taxon>Pseudomonadati</taxon>
        <taxon>Pseudomonadota</taxon>
        <taxon>Gammaproteobacteria</taxon>
        <taxon>Nevskiales</taxon>
        <taxon>Nevskiaceae</taxon>
        <taxon>Panacagrimonas</taxon>
    </lineage>
</organism>
<comment type="cofactor">
    <cofactor evidence="6">
        <name>K(+)</name>
        <dbReference type="ChEBI" id="CHEBI:29103"/>
    </cofactor>
    <text evidence="6">Binds 1 potassium ion per subunit.</text>
</comment>
<dbReference type="EMBL" id="SOBT01000009">
    <property type="protein sequence ID" value="TDU28730.1"/>
    <property type="molecule type" value="Genomic_DNA"/>
</dbReference>
<dbReference type="InterPro" id="IPR031168">
    <property type="entry name" value="G_TrmE"/>
</dbReference>
<evidence type="ECO:0000313" key="10">
    <source>
        <dbReference type="Proteomes" id="UP000295341"/>
    </source>
</evidence>
<dbReference type="Pfam" id="PF12631">
    <property type="entry name" value="MnmE_helical"/>
    <property type="match status" value="1"/>
</dbReference>
<feature type="binding site" evidence="6">
    <location>
        <position position="82"/>
    </location>
    <ligand>
        <name>(6S)-5-formyl-5,6,7,8-tetrahydrofolate</name>
        <dbReference type="ChEBI" id="CHEBI:57457"/>
    </ligand>
</feature>
<feature type="binding site" evidence="6">
    <location>
        <position position="231"/>
    </location>
    <ligand>
        <name>Mg(2+)</name>
        <dbReference type="ChEBI" id="CHEBI:18420"/>
    </ligand>
</feature>
<dbReference type="PANTHER" id="PTHR42714">
    <property type="entry name" value="TRNA MODIFICATION GTPASE GTPBP3"/>
    <property type="match status" value="1"/>
</dbReference>
<protein>
    <recommendedName>
        <fullName evidence="6">tRNA modification GTPase MnmE</fullName>
        <ecNumber evidence="6">3.6.-.-</ecNumber>
    </recommendedName>
</protein>
<dbReference type="Gene3D" id="3.30.1360.120">
    <property type="entry name" value="Probable tRNA modification gtpase trme, domain 1"/>
    <property type="match status" value="1"/>
</dbReference>
<dbReference type="GO" id="GO:0002098">
    <property type="term" value="P:tRNA wobble uridine modification"/>
    <property type="evidence" value="ECO:0007669"/>
    <property type="project" value="TreeGrafter"/>
</dbReference>
<dbReference type="InterPro" id="IPR006073">
    <property type="entry name" value="GTP-bd"/>
</dbReference>
<gene>
    <name evidence="6" type="primary">mnmE</name>
    <name evidence="6" type="synonym">trmE</name>
    <name evidence="9" type="ORF">DFR24_3105</name>
</gene>
<dbReference type="Proteomes" id="UP000295341">
    <property type="component" value="Unassembled WGS sequence"/>
</dbReference>
<feature type="binding site" evidence="6">
    <location>
        <position position="25"/>
    </location>
    <ligand>
        <name>(6S)-5-formyl-5,6,7,8-tetrahydrofolate</name>
        <dbReference type="ChEBI" id="CHEBI:57457"/>
    </ligand>
</feature>
<name>A0A4R7P6Q8_9GAMM</name>
<dbReference type="Gene3D" id="1.20.120.430">
    <property type="entry name" value="tRNA modification GTPase MnmE domain 2"/>
    <property type="match status" value="1"/>
</dbReference>
<evidence type="ECO:0000256" key="1">
    <source>
        <dbReference type="ARBA" id="ARBA00011043"/>
    </source>
</evidence>
<keyword evidence="6" id="KW-0479">Metal-binding</keyword>
<dbReference type="GO" id="GO:0005829">
    <property type="term" value="C:cytosol"/>
    <property type="evidence" value="ECO:0007669"/>
    <property type="project" value="TreeGrafter"/>
</dbReference>
<dbReference type="InterPro" id="IPR018948">
    <property type="entry name" value="GTP-bd_TrmE_N"/>
</dbReference>